<evidence type="ECO:0000313" key="2">
    <source>
        <dbReference type="EMBL" id="XAY03870.1"/>
    </source>
</evidence>
<accession>A0AAU7AQF4</accession>
<sequence length="424" mass="45128">MRRTTKLIVTLLLAAGLAQTAAAAAATPLPPAAPADLSAAARVKERGWINLTVTGVPGSTIAVTEAVGEVDVPVAGLTLRGPTGGRQRLTAWRCDRRRSRAFDVTATLPDGTTQRDRTTVTTPACNRRIELRATAARPGGTVTVSLLDRFAVGDLEATVCSGPAGRTPACRPVRLGAGQTRRALSVPTPRIGRYRIELRTPFGQRAARTVTARRPGGAFRLLATGDSQIQIVDGFLARRLRASGGRVTSDAHISTGLSKPFELNWPAHARGSAGALKPDATVMIIGANDGYSMPRRGGGSVACCGQAWQDSYADRVAGMMRTYLRGGRARVYWLLLPDARAAAFQRVFRVVNRAIEDAGRRFDADDVTVVDLRRTFTPGGRFRQVISYGGRTVSVRQPDGVHLNVAGASIAADIVVAALRRDGY</sequence>
<protein>
    <recommendedName>
        <fullName evidence="3">SGNH hydrolase-type esterase domain-containing protein</fullName>
    </recommendedName>
</protein>
<reference evidence="2" key="1">
    <citation type="submission" date="2022-12" db="EMBL/GenBank/DDBJ databases">
        <title>Paraconexibacter alkalitolerans sp. nov. and Baekduia alba sp. nov., isolated from soil and emended description of the genera Paraconexibacter (Chun et al., 2020) and Baekduia (An et al., 2020).</title>
        <authorList>
            <person name="Vieira S."/>
            <person name="Huber K.J."/>
            <person name="Geppert A."/>
            <person name="Wolf J."/>
            <person name="Neumann-Schaal M."/>
            <person name="Muesken M."/>
            <person name="Overmann J."/>
        </authorList>
    </citation>
    <scope>NUCLEOTIDE SEQUENCE</scope>
    <source>
        <strain evidence="2">AEG42_29</strain>
    </source>
</reference>
<gene>
    <name evidence="2" type="ORF">DSM112329_00693</name>
</gene>
<keyword evidence="1" id="KW-0732">Signal</keyword>
<feature type="chain" id="PRO_5043728016" description="SGNH hydrolase-type esterase domain-containing protein" evidence="1">
    <location>
        <begin position="26"/>
        <end position="424"/>
    </location>
</feature>
<dbReference type="Gene3D" id="3.40.50.1110">
    <property type="entry name" value="SGNH hydrolase"/>
    <property type="match status" value="1"/>
</dbReference>
<dbReference type="KEGG" id="parq:DSM112329_00693"/>
<dbReference type="EMBL" id="CP114014">
    <property type="protein sequence ID" value="XAY03870.1"/>
    <property type="molecule type" value="Genomic_DNA"/>
</dbReference>
<dbReference type="Pfam" id="PF04311">
    <property type="entry name" value="DUF459"/>
    <property type="match status" value="1"/>
</dbReference>
<dbReference type="AlphaFoldDB" id="A0AAU7AQF4"/>
<dbReference type="SUPFAM" id="SSF52266">
    <property type="entry name" value="SGNH hydrolase"/>
    <property type="match status" value="1"/>
</dbReference>
<feature type="signal peptide" evidence="1">
    <location>
        <begin position="1"/>
        <end position="25"/>
    </location>
</feature>
<name>A0AAU7AQF4_9ACTN</name>
<proteinExistence type="predicted"/>
<dbReference type="InterPro" id="IPR036514">
    <property type="entry name" value="SGNH_hydro_sf"/>
</dbReference>
<evidence type="ECO:0000256" key="1">
    <source>
        <dbReference type="SAM" id="SignalP"/>
    </source>
</evidence>
<dbReference type="InterPro" id="IPR007407">
    <property type="entry name" value="DUF459"/>
</dbReference>
<dbReference type="RefSeq" id="WP_354700419.1">
    <property type="nucleotide sequence ID" value="NZ_CP114014.1"/>
</dbReference>
<evidence type="ECO:0008006" key="3">
    <source>
        <dbReference type="Google" id="ProtNLM"/>
    </source>
</evidence>
<organism evidence="2">
    <name type="scientific">Paraconexibacter sp. AEG42_29</name>
    <dbReference type="NCBI Taxonomy" id="2997339"/>
    <lineage>
        <taxon>Bacteria</taxon>
        <taxon>Bacillati</taxon>
        <taxon>Actinomycetota</taxon>
        <taxon>Thermoleophilia</taxon>
        <taxon>Solirubrobacterales</taxon>
        <taxon>Paraconexibacteraceae</taxon>
        <taxon>Paraconexibacter</taxon>
    </lineage>
</organism>